<name>A0A0B0NHX5_GOSAR</name>
<accession>A0A0B0NHX5</accession>
<dbReference type="EMBL" id="KN401010">
    <property type="protein sequence ID" value="KHG14168.1"/>
    <property type="molecule type" value="Genomic_DNA"/>
</dbReference>
<dbReference type="AlphaFoldDB" id="A0A0B0NHX5"/>
<sequence length="29" mass="3404">MISMADLEYFLRCTLRVPSIILLGCLYRL</sequence>
<evidence type="ECO:0000313" key="1">
    <source>
        <dbReference type="EMBL" id="KHG14168.1"/>
    </source>
</evidence>
<organism evidence="1 2">
    <name type="scientific">Gossypium arboreum</name>
    <name type="common">Tree cotton</name>
    <name type="synonym">Gossypium nanking</name>
    <dbReference type="NCBI Taxonomy" id="29729"/>
    <lineage>
        <taxon>Eukaryota</taxon>
        <taxon>Viridiplantae</taxon>
        <taxon>Streptophyta</taxon>
        <taxon>Embryophyta</taxon>
        <taxon>Tracheophyta</taxon>
        <taxon>Spermatophyta</taxon>
        <taxon>Magnoliopsida</taxon>
        <taxon>eudicotyledons</taxon>
        <taxon>Gunneridae</taxon>
        <taxon>Pentapetalae</taxon>
        <taxon>rosids</taxon>
        <taxon>malvids</taxon>
        <taxon>Malvales</taxon>
        <taxon>Malvaceae</taxon>
        <taxon>Malvoideae</taxon>
        <taxon>Gossypium</taxon>
    </lineage>
</organism>
<reference evidence="2" key="1">
    <citation type="submission" date="2014-09" db="EMBL/GenBank/DDBJ databases">
        <authorList>
            <person name="Mudge J."/>
            <person name="Ramaraj T."/>
            <person name="Lindquist I.E."/>
            <person name="Bharti A.K."/>
            <person name="Sundararajan A."/>
            <person name="Cameron C.T."/>
            <person name="Woodward J.E."/>
            <person name="May G.D."/>
            <person name="Brubaker C."/>
            <person name="Broadhvest J."/>
            <person name="Wilkins T.A."/>
        </authorList>
    </citation>
    <scope>NUCLEOTIDE SEQUENCE</scope>
    <source>
        <strain evidence="2">cv. AKA8401</strain>
    </source>
</reference>
<dbReference type="Proteomes" id="UP000032142">
    <property type="component" value="Unassembled WGS sequence"/>
</dbReference>
<gene>
    <name evidence="1" type="ORF">F383_01848</name>
</gene>
<protein>
    <submittedName>
        <fullName evidence="1">Uncharacterized protein</fullName>
    </submittedName>
</protein>
<keyword evidence="2" id="KW-1185">Reference proteome</keyword>
<proteinExistence type="predicted"/>
<evidence type="ECO:0000313" key="2">
    <source>
        <dbReference type="Proteomes" id="UP000032142"/>
    </source>
</evidence>